<feature type="domain" description="Mur ligase C-terminal" evidence="11">
    <location>
        <begin position="300"/>
        <end position="414"/>
    </location>
</feature>
<evidence type="ECO:0000256" key="1">
    <source>
        <dbReference type="ARBA" id="ARBA00008276"/>
    </source>
</evidence>
<dbReference type="InterPro" id="IPR036565">
    <property type="entry name" value="Mur-like_cat_sf"/>
</dbReference>
<dbReference type="Pfam" id="PF02875">
    <property type="entry name" value="Mur_ligase_C"/>
    <property type="match status" value="1"/>
</dbReference>
<name>A0ABW4J764_9LACO</name>
<keyword evidence="4" id="KW-0479">Metal-binding</keyword>
<dbReference type="GO" id="GO:0016874">
    <property type="term" value="F:ligase activity"/>
    <property type="evidence" value="ECO:0007669"/>
    <property type="project" value="UniProtKB-KW"/>
</dbReference>
<sequence>MVNEAKKRYLKNLTQVTSGMQYGATERIDLLQRLLAACGQPDMKYPIIHICGTNGKGSTGLMIAKLLQATGLTVGSFTSPAINDDREMIQIDQRMISYEAFNAAFLQVAQGLQTLNLPLESLSIFELWFMVALLYFAQASVDAVVLECGLGGEFDATNAITTAAYDVFTHIDYDHMALLGDDIESIALTKARIIRTDAQVIDYPNQYLAVSQIIQQQAQQKAATYHNSLEITLTTTHSDLHGSDLLWQAQPLHLGLVGSVQVQNLRTVLAFVKVYNQQPFGSVISREMIEQTLAQLKFIGRWQQLQTQPPIYLDGGHNPDALKNVATLLKSEAAQFQLILVLGFLKDKNVAENLRLLKDLAADVITTTPDQPQRAMVAAELTQLVQENWTKAKSVQTAVLPEIALRRAKAMAQQYEQPLIFIGGSFYLVKAVLATDD</sequence>
<organism evidence="13 14">
    <name type="scientific">Agrilactobacillus yilanensis</name>
    <dbReference type="NCBI Taxonomy" id="2485997"/>
    <lineage>
        <taxon>Bacteria</taxon>
        <taxon>Bacillati</taxon>
        <taxon>Bacillota</taxon>
        <taxon>Bacilli</taxon>
        <taxon>Lactobacillales</taxon>
        <taxon>Lactobacillaceae</taxon>
        <taxon>Agrilactobacillus</taxon>
    </lineage>
</organism>
<comment type="caution">
    <text evidence="13">The sequence shown here is derived from an EMBL/GenBank/DDBJ whole genome shotgun (WGS) entry which is preliminary data.</text>
</comment>
<dbReference type="SUPFAM" id="SSF53623">
    <property type="entry name" value="MurD-like peptide ligases, catalytic domain"/>
    <property type="match status" value="1"/>
</dbReference>
<evidence type="ECO:0000256" key="2">
    <source>
        <dbReference type="ARBA" id="ARBA00013025"/>
    </source>
</evidence>
<reference evidence="14" key="1">
    <citation type="journal article" date="2019" name="Int. J. Syst. Evol. Microbiol.">
        <title>The Global Catalogue of Microorganisms (GCM) 10K type strain sequencing project: providing services to taxonomists for standard genome sequencing and annotation.</title>
        <authorList>
            <consortium name="The Broad Institute Genomics Platform"/>
            <consortium name="The Broad Institute Genome Sequencing Center for Infectious Disease"/>
            <person name="Wu L."/>
            <person name="Ma J."/>
        </authorList>
    </citation>
    <scope>NUCLEOTIDE SEQUENCE [LARGE SCALE GENOMIC DNA]</scope>
    <source>
        <strain evidence="14">CCM 8896</strain>
    </source>
</reference>
<dbReference type="PANTHER" id="PTHR11136:SF0">
    <property type="entry name" value="DIHYDROFOLATE SYNTHETASE-RELATED"/>
    <property type="match status" value="1"/>
</dbReference>
<dbReference type="NCBIfam" id="TIGR01499">
    <property type="entry name" value="folC"/>
    <property type="match status" value="1"/>
</dbReference>
<dbReference type="EC" id="6.3.2.17" evidence="2"/>
<dbReference type="EMBL" id="JBHTOP010000011">
    <property type="protein sequence ID" value="MFD1671493.1"/>
    <property type="molecule type" value="Genomic_DNA"/>
</dbReference>
<dbReference type="InterPro" id="IPR001645">
    <property type="entry name" value="Folylpolyglutamate_synth"/>
</dbReference>
<evidence type="ECO:0000256" key="9">
    <source>
        <dbReference type="ARBA" id="ARBA00047493"/>
    </source>
</evidence>
<dbReference type="Proteomes" id="UP001597267">
    <property type="component" value="Unassembled WGS sequence"/>
</dbReference>
<evidence type="ECO:0000256" key="6">
    <source>
        <dbReference type="ARBA" id="ARBA00022840"/>
    </source>
</evidence>
<gene>
    <name evidence="13" type="ORF">ACFQ5M_05240</name>
</gene>
<dbReference type="PIRSF" id="PIRSF001563">
    <property type="entry name" value="Folylpolyglu_synth"/>
    <property type="match status" value="1"/>
</dbReference>
<keyword evidence="5 10" id="KW-0547">Nucleotide-binding</keyword>
<dbReference type="RefSeq" id="WP_164507077.1">
    <property type="nucleotide sequence ID" value="NZ_JBHTOP010000011.1"/>
</dbReference>
<evidence type="ECO:0000313" key="14">
    <source>
        <dbReference type="Proteomes" id="UP001597267"/>
    </source>
</evidence>
<feature type="domain" description="Mur ligase central" evidence="12">
    <location>
        <begin position="135"/>
        <end position="270"/>
    </location>
</feature>
<dbReference type="Pfam" id="PF08245">
    <property type="entry name" value="Mur_ligase_M"/>
    <property type="match status" value="1"/>
</dbReference>
<dbReference type="SUPFAM" id="SSF53244">
    <property type="entry name" value="MurD-like peptide ligases, peptide-binding domain"/>
    <property type="match status" value="1"/>
</dbReference>
<comment type="catalytic activity">
    <reaction evidence="9">
        <text>(6S)-5,6,7,8-tetrahydrofolyl-(gamma-L-Glu)(n) + L-glutamate + ATP = (6S)-5,6,7,8-tetrahydrofolyl-(gamma-L-Glu)(n+1) + ADP + phosphate + H(+)</text>
        <dbReference type="Rhea" id="RHEA:10580"/>
        <dbReference type="Rhea" id="RHEA-COMP:14738"/>
        <dbReference type="Rhea" id="RHEA-COMP:14740"/>
        <dbReference type="ChEBI" id="CHEBI:15378"/>
        <dbReference type="ChEBI" id="CHEBI:29985"/>
        <dbReference type="ChEBI" id="CHEBI:30616"/>
        <dbReference type="ChEBI" id="CHEBI:43474"/>
        <dbReference type="ChEBI" id="CHEBI:141005"/>
        <dbReference type="ChEBI" id="CHEBI:456216"/>
        <dbReference type="EC" id="6.3.2.17"/>
    </reaction>
</comment>
<dbReference type="InterPro" id="IPR013221">
    <property type="entry name" value="Mur_ligase_cen"/>
</dbReference>
<evidence type="ECO:0000256" key="3">
    <source>
        <dbReference type="ARBA" id="ARBA00022598"/>
    </source>
</evidence>
<evidence type="ECO:0000313" key="13">
    <source>
        <dbReference type="EMBL" id="MFD1671493.1"/>
    </source>
</evidence>
<keyword evidence="14" id="KW-1185">Reference proteome</keyword>
<evidence type="ECO:0000256" key="5">
    <source>
        <dbReference type="ARBA" id="ARBA00022741"/>
    </source>
</evidence>
<keyword evidence="6 10" id="KW-0067">ATP-binding</keyword>
<evidence type="ECO:0000256" key="8">
    <source>
        <dbReference type="ARBA" id="ARBA00030592"/>
    </source>
</evidence>
<evidence type="ECO:0000259" key="12">
    <source>
        <dbReference type="Pfam" id="PF08245"/>
    </source>
</evidence>
<accession>A0ABW4J764</accession>
<protein>
    <recommendedName>
        <fullName evidence="2">tetrahydrofolate synthase</fullName>
        <ecNumber evidence="2">6.3.2.17</ecNumber>
    </recommendedName>
    <alternativeName>
        <fullName evidence="8">Tetrahydrofolylpolyglutamate synthase</fullName>
    </alternativeName>
</protein>
<dbReference type="Gene3D" id="3.40.1190.10">
    <property type="entry name" value="Mur-like, catalytic domain"/>
    <property type="match status" value="1"/>
</dbReference>
<keyword evidence="3 10" id="KW-0436">Ligase</keyword>
<evidence type="ECO:0000256" key="7">
    <source>
        <dbReference type="ARBA" id="ARBA00022842"/>
    </source>
</evidence>
<evidence type="ECO:0000256" key="10">
    <source>
        <dbReference type="PIRNR" id="PIRNR001563"/>
    </source>
</evidence>
<evidence type="ECO:0000259" key="11">
    <source>
        <dbReference type="Pfam" id="PF02875"/>
    </source>
</evidence>
<proteinExistence type="inferred from homology"/>
<evidence type="ECO:0000256" key="4">
    <source>
        <dbReference type="ARBA" id="ARBA00022723"/>
    </source>
</evidence>
<dbReference type="InterPro" id="IPR036615">
    <property type="entry name" value="Mur_ligase_C_dom_sf"/>
</dbReference>
<dbReference type="InterPro" id="IPR004101">
    <property type="entry name" value="Mur_ligase_C"/>
</dbReference>
<dbReference type="PANTHER" id="PTHR11136">
    <property type="entry name" value="FOLYLPOLYGLUTAMATE SYNTHASE-RELATED"/>
    <property type="match status" value="1"/>
</dbReference>
<dbReference type="Gene3D" id="3.90.190.20">
    <property type="entry name" value="Mur ligase, C-terminal domain"/>
    <property type="match status" value="1"/>
</dbReference>
<keyword evidence="7" id="KW-0460">Magnesium</keyword>
<comment type="similarity">
    <text evidence="1 10">Belongs to the folylpolyglutamate synthase family.</text>
</comment>